<feature type="signal peptide" evidence="6">
    <location>
        <begin position="1"/>
        <end position="22"/>
    </location>
</feature>
<evidence type="ECO:0000313" key="7">
    <source>
        <dbReference type="EMBL" id="OCH84029.1"/>
    </source>
</evidence>
<evidence type="ECO:0000256" key="3">
    <source>
        <dbReference type="ARBA" id="ARBA00022512"/>
    </source>
</evidence>
<comment type="subcellular location">
    <subcellularLocation>
        <location evidence="1 6">Secreted</location>
        <location evidence="1 6">Cell wall</location>
    </subcellularLocation>
</comment>
<keyword evidence="4 6" id="KW-0964">Secreted</keyword>
<evidence type="ECO:0000256" key="6">
    <source>
        <dbReference type="RuleBase" id="RU365009"/>
    </source>
</evidence>
<dbReference type="SMART" id="SM00075">
    <property type="entry name" value="HYDRO"/>
    <property type="match status" value="1"/>
</dbReference>
<dbReference type="Pfam" id="PF01185">
    <property type="entry name" value="Hydrophobin"/>
    <property type="match status" value="1"/>
</dbReference>
<dbReference type="GO" id="GO:0005199">
    <property type="term" value="F:structural constituent of cell wall"/>
    <property type="evidence" value="ECO:0007669"/>
    <property type="project" value="InterPro"/>
</dbReference>
<proteinExistence type="inferred from homology"/>
<reference evidence="7 8" key="1">
    <citation type="submission" date="2016-07" db="EMBL/GenBank/DDBJ databases">
        <title>Draft genome of the white-rot fungus Obba rivulosa 3A-2.</title>
        <authorList>
            <consortium name="DOE Joint Genome Institute"/>
            <person name="Miettinen O."/>
            <person name="Riley R."/>
            <person name="Acob R."/>
            <person name="Barry K."/>
            <person name="Cullen D."/>
            <person name="De Vries R."/>
            <person name="Hainaut M."/>
            <person name="Hatakka A."/>
            <person name="Henrissat B."/>
            <person name="Hilden K."/>
            <person name="Kuo R."/>
            <person name="Labutti K."/>
            <person name="Lipzen A."/>
            <person name="Makela M.R."/>
            <person name="Sandor L."/>
            <person name="Spatafora J.W."/>
            <person name="Grigoriev I.V."/>
            <person name="Hibbett D.S."/>
        </authorList>
    </citation>
    <scope>NUCLEOTIDE SEQUENCE [LARGE SCALE GENOMIC DNA]</scope>
    <source>
        <strain evidence="7 8">3A-2</strain>
    </source>
</reference>
<dbReference type="Proteomes" id="UP000250043">
    <property type="component" value="Unassembled WGS sequence"/>
</dbReference>
<feature type="chain" id="PRO_5034517958" description="Hydrophobin" evidence="6">
    <location>
        <begin position="23"/>
        <end position="130"/>
    </location>
</feature>
<protein>
    <recommendedName>
        <fullName evidence="6">Hydrophobin</fullName>
    </recommendedName>
</protein>
<keyword evidence="8" id="KW-1185">Reference proteome</keyword>
<name>A0A8E2ALH2_9APHY</name>
<sequence>MLFARAHIFLLYILSLTLLAVATPWGAGGGGEPTVTVTVTAPATTVTAASQCSTGDLKCCDSTVSSTSGLGGLLLGLLGIVVEGVEGLLGVACSPITVVGVGGGECSGTVVCCEDNSSSLISIGCLVLAL</sequence>
<dbReference type="InterPro" id="IPR001338">
    <property type="entry name" value="Class_I_Hydrophobin"/>
</dbReference>
<dbReference type="GO" id="GO:0009277">
    <property type="term" value="C:fungal-type cell wall"/>
    <property type="evidence" value="ECO:0007669"/>
    <property type="project" value="InterPro"/>
</dbReference>
<keyword evidence="5 6" id="KW-1015">Disulfide bond</keyword>
<dbReference type="CDD" id="cd23507">
    <property type="entry name" value="hydrophobin_I"/>
    <property type="match status" value="1"/>
</dbReference>
<evidence type="ECO:0000256" key="5">
    <source>
        <dbReference type="ARBA" id="ARBA00023157"/>
    </source>
</evidence>
<dbReference type="AlphaFoldDB" id="A0A8E2ALH2"/>
<evidence type="ECO:0000256" key="2">
    <source>
        <dbReference type="ARBA" id="ARBA00010446"/>
    </source>
</evidence>
<keyword evidence="3 6" id="KW-0134">Cell wall</keyword>
<dbReference type="EMBL" id="KV722738">
    <property type="protein sequence ID" value="OCH84029.1"/>
    <property type="molecule type" value="Genomic_DNA"/>
</dbReference>
<comment type="similarity">
    <text evidence="2 6">Belongs to the fungal hydrophobin family.</text>
</comment>
<keyword evidence="6" id="KW-0732">Signal</keyword>
<evidence type="ECO:0000256" key="1">
    <source>
        <dbReference type="ARBA" id="ARBA00004191"/>
    </source>
</evidence>
<gene>
    <name evidence="7" type="ORF">OBBRIDRAFT_799435</name>
</gene>
<accession>A0A8E2ALH2</accession>
<evidence type="ECO:0000256" key="4">
    <source>
        <dbReference type="ARBA" id="ARBA00022525"/>
    </source>
</evidence>
<organism evidence="7 8">
    <name type="scientific">Obba rivulosa</name>
    <dbReference type="NCBI Taxonomy" id="1052685"/>
    <lineage>
        <taxon>Eukaryota</taxon>
        <taxon>Fungi</taxon>
        <taxon>Dikarya</taxon>
        <taxon>Basidiomycota</taxon>
        <taxon>Agaricomycotina</taxon>
        <taxon>Agaricomycetes</taxon>
        <taxon>Polyporales</taxon>
        <taxon>Gelatoporiaceae</taxon>
        <taxon>Obba</taxon>
    </lineage>
</organism>
<dbReference type="OrthoDB" id="4225815at2759"/>
<evidence type="ECO:0000313" key="8">
    <source>
        <dbReference type="Proteomes" id="UP000250043"/>
    </source>
</evidence>